<reference evidence="11 12" key="1">
    <citation type="submission" date="2019-04" db="EMBL/GenBank/DDBJ databases">
        <title>Crypto-aerobic microbial life in anoxic (sulfidic) marine sediments.</title>
        <authorList>
            <person name="Bhattacharya S."/>
            <person name="Roy C."/>
            <person name="Mondal N."/>
            <person name="Sarkar J."/>
            <person name="Mandal S."/>
            <person name="Rameez M.J."/>
            <person name="Ghosh W."/>
        </authorList>
    </citation>
    <scope>NUCLEOTIDE SEQUENCE [LARGE SCALE GENOMIC DNA]</scope>
    <source>
        <strain evidence="11 12">SBBC</strain>
    </source>
</reference>
<dbReference type="GO" id="GO:0005886">
    <property type="term" value="C:plasma membrane"/>
    <property type="evidence" value="ECO:0007669"/>
    <property type="project" value="UniProtKB-SubCell"/>
</dbReference>
<keyword evidence="3 9" id="KW-0813">Transport</keyword>
<feature type="transmembrane region" description="Helical" evidence="9">
    <location>
        <begin position="52"/>
        <end position="71"/>
    </location>
</feature>
<evidence type="ECO:0000256" key="7">
    <source>
        <dbReference type="ARBA" id="ARBA00023136"/>
    </source>
</evidence>
<evidence type="ECO:0000313" key="11">
    <source>
        <dbReference type="EMBL" id="TKA97784.1"/>
    </source>
</evidence>
<keyword evidence="4" id="KW-1003">Cell membrane</keyword>
<keyword evidence="6 9" id="KW-1133">Transmembrane helix</keyword>
<feature type="domain" description="ABC transmembrane type-1" evidence="10">
    <location>
        <begin position="225"/>
        <end position="405"/>
    </location>
</feature>
<feature type="transmembrane region" description="Helical" evidence="9">
    <location>
        <begin position="6"/>
        <end position="22"/>
    </location>
</feature>
<proteinExistence type="inferred from homology"/>
<dbReference type="InterPro" id="IPR035906">
    <property type="entry name" value="MetI-like_sf"/>
</dbReference>
<dbReference type="Proteomes" id="UP000306340">
    <property type="component" value="Unassembled WGS sequence"/>
</dbReference>
<dbReference type="SUPFAM" id="SSF161098">
    <property type="entry name" value="MetI-like"/>
    <property type="match status" value="1"/>
</dbReference>
<comment type="subcellular location">
    <subcellularLocation>
        <location evidence="1 9">Cell membrane</location>
        <topology evidence="1 9">Multi-pass membrane protein</topology>
    </subcellularLocation>
</comment>
<comment type="caution">
    <text evidence="11">The sequence shown here is derived from an EMBL/GenBank/DDBJ whole genome shotgun (WGS) entry which is preliminary data.</text>
</comment>
<dbReference type="GO" id="GO:0010438">
    <property type="term" value="P:cellular response to sulfur starvation"/>
    <property type="evidence" value="ECO:0007669"/>
    <property type="project" value="TreeGrafter"/>
</dbReference>
<dbReference type="PANTHER" id="PTHR30151:SF25">
    <property type="entry name" value="TAURINE TRANSPORT SYSTEM PERMEASE PROTEIN TAUC"/>
    <property type="match status" value="1"/>
</dbReference>
<dbReference type="PANTHER" id="PTHR30151">
    <property type="entry name" value="ALKANE SULFONATE ABC TRANSPORTER-RELATED, MEMBRANE SUBUNIT"/>
    <property type="match status" value="1"/>
</dbReference>
<keyword evidence="7 9" id="KW-0472">Membrane</keyword>
<evidence type="ECO:0000256" key="2">
    <source>
        <dbReference type="ARBA" id="ARBA00009306"/>
    </source>
</evidence>
<evidence type="ECO:0000256" key="5">
    <source>
        <dbReference type="ARBA" id="ARBA00022692"/>
    </source>
</evidence>
<dbReference type="AlphaFoldDB" id="A0A4U0Z5I9"/>
<dbReference type="InterPro" id="IPR000515">
    <property type="entry name" value="MetI-like"/>
</dbReference>
<feature type="transmembrane region" description="Helical" evidence="9">
    <location>
        <begin position="291"/>
        <end position="310"/>
    </location>
</feature>
<protein>
    <submittedName>
        <fullName evidence="11">ABC transporter permease</fullName>
    </submittedName>
</protein>
<dbReference type="Pfam" id="PF00528">
    <property type="entry name" value="BPD_transp_1"/>
    <property type="match status" value="1"/>
</dbReference>
<evidence type="ECO:0000313" key="12">
    <source>
        <dbReference type="Proteomes" id="UP000306340"/>
    </source>
</evidence>
<dbReference type="FunFam" id="1.10.3720.10:FF:000003">
    <property type="entry name" value="Aliphatic sulfonate ABC transporter permease"/>
    <property type="match status" value="1"/>
</dbReference>
<comment type="function">
    <text evidence="8">Probably part of an ABC transporter complex. Probably responsible for the translocation of the substrate across the membrane.</text>
</comment>
<dbReference type="PROSITE" id="PS50928">
    <property type="entry name" value="ABC_TM1"/>
    <property type="match status" value="1"/>
</dbReference>
<dbReference type="GO" id="GO:0042918">
    <property type="term" value="P:alkanesulfonate transmembrane transport"/>
    <property type="evidence" value="ECO:0007669"/>
    <property type="project" value="UniProtKB-ARBA"/>
</dbReference>
<comment type="similarity">
    <text evidence="2 9">Belongs to the binding-protein-dependent transport system permease family.</text>
</comment>
<evidence type="ECO:0000256" key="1">
    <source>
        <dbReference type="ARBA" id="ARBA00004651"/>
    </source>
</evidence>
<accession>A0A4U0Z5I9</accession>
<evidence type="ECO:0000256" key="3">
    <source>
        <dbReference type="ARBA" id="ARBA00022448"/>
    </source>
</evidence>
<evidence type="ECO:0000256" key="9">
    <source>
        <dbReference type="RuleBase" id="RU363032"/>
    </source>
</evidence>
<dbReference type="Gene3D" id="1.10.3720.10">
    <property type="entry name" value="MetI-like"/>
    <property type="match status" value="1"/>
</dbReference>
<gene>
    <name evidence="11" type="ORF">FAZ78_04160</name>
</gene>
<evidence type="ECO:0000256" key="8">
    <source>
        <dbReference type="ARBA" id="ARBA00056719"/>
    </source>
</evidence>
<sequence>MIVLGFYAALFVASFLVVRLLRRRGARNDLTSRKTVTFGDESAIRPDRTASVISVLAIFLIWGAFTGSRIVPLHVPGPFLGDMSFTYTAENAAGQRDDATVTIRAYRGDKPAAPEVAPGEGFARDDSAVVAAWRSVLIRPGDNDQDSGQEGYRIVAIDGQPVGPDQSVEVAQGRVLLTSKGSLNIEPSKGLQMEPIWLPAPETVVARFFEIARDGYQNISLWEHLGASLMRVLAGFALGSLVGIPLGYAMGLSGWFRGWFDPIVEFMRPVPPLALIPLVIIWFGIWESGKIVLLFLAALWIMTIAARSGVSGVRISKIHAAYSLGASKTQILRHVIIPNSLPDIFTGARVAMGVCWGTVVAAELVAAQKGAGMMIIAASKFQLTDIVVMGIILIGVIGYGIDTLMRMAEKALVPWKGRG</sequence>
<evidence type="ECO:0000259" key="10">
    <source>
        <dbReference type="PROSITE" id="PS50928"/>
    </source>
</evidence>
<dbReference type="RefSeq" id="WP_136791432.1">
    <property type="nucleotide sequence ID" value="NZ_SWAU01000022.1"/>
</dbReference>
<keyword evidence="5 9" id="KW-0812">Transmembrane</keyword>
<feature type="transmembrane region" description="Helical" evidence="9">
    <location>
        <begin position="266"/>
        <end position="285"/>
    </location>
</feature>
<name>A0A4U0Z5I9_9RHOB</name>
<evidence type="ECO:0000256" key="4">
    <source>
        <dbReference type="ARBA" id="ARBA00022475"/>
    </source>
</evidence>
<feature type="transmembrane region" description="Helical" evidence="9">
    <location>
        <begin position="232"/>
        <end position="254"/>
    </location>
</feature>
<dbReference type="EMBL" id="SWAU01000022">
    <property type="protein sequence ID" value="TKA97784.1"/>
    <property type="molecule type" value="Genomic_DNA"/>
</dbReference>
<dbReference type="CDD" id="cd06261">
    <property type="entry name" value="TM_PBP2"/>
    <property type="match status" value="1"/>
</dbReference>
<feature type="transmembrane region" description="Helical" evidence="9">
    <location>
        <begin position="383"/>
        <end position="401"/>
    </location>
</feature>
<organism evidence="11 12">
    <name type="scientific">Cereibacter changlensis</name>
    <dbReference type="NCBI Taxonomy" id="402884"/>
    <lineage>
        <taxon>Bacteria</taxon>
        <taxon>Pseudomonadati</taxon>
        <taxon>Pseudomonadota</taxon>
        <taxon>Alphaproteobacteria</taxon>
        <taxon>Rhodobacterales</taxon>
        <taxon>Paracoccaceae</taxon>
        <taxon>Cereibacter</taxon>
    </lineage>
</organism>
<evidence type="ECO:0000256" key="6">
    <source>
        <dbReference type="ARBA" id="ARBA00022989"/>
    </source>
</evidence>